<keyword evidence="3" id="KW-1185">Reference proteome</keyword>
<evidence type="ECO:0000256" key="1">
    <source>
        <dbReference type="SAM" id="MobiDB-lite"/>
    </source>
</evidence>
<reference evidence="2 3" key="1">
    <citation type="journal article" date="2014" name="PLoS ONE">
        <title>Global Analysis of Gene Expression Profiles in Physic Nut (Jatropha curcas L.) Seedlings Exposed to Salt Stress.</title>
        <authorList>
            <person name="Zhang L."/>
            <person name="Zhang C."/>
            <person name="Wu P."/>
            <person name="Chen Y."/>
            <person name="Li M."/>
            <person name="Jiang H."/>
            <person name="Wu G."/>
        </authorList>
    </citation>
    <scope>NUCLEOTIDE SEQUENCE [LARGE SCALE GENOMIC DNA]</scope>
    <source>
        <strain evidence="3">cv. GZQX0401</strain>
        <tissue evidence="2">Young leaves</tissue>
    </source>
</reference>
<dbReference type="AlphaFoldDB" id="A0A067KFR0"/>
<feature type="compositionally biased region" description="Basic residues" evidence="1">
    <location>
        <begin position="1"/>
        <end position="14"/>
    </location>
</feature>
<feature type="compositionally biased region" description="Basic and acidic residues" evidence="1">
    <location>
        <begin position="34"/>
        <end position="43"/>
    </location>
</feature>
<dbReference type="EMBL" id="KK914653">
    <property type="protein sequence ID" value="KDP30664.1"/>
    <property type="molecule type" value="Genomic_DNA"/>
</dbReference>
<feature type="region of interest" description="Disordered" evidence="1">
    <location>
        <begin position="1"/>
        <end position="84"/>
    </location>
</feature>
<organism evidence="2 3">
    <name type="scientific">Jatropha curcas</name>
    <name type="common">Barbados nut</name>
    <dbReference type="NCBI Taxonomy" id="180498"/>
    <lineage>
        <taxon>Eukaryota</taxon>
        <taxon>Viridiplantae</taxon>
        <taxon>Streptophyta</taxon>
        <taxon>Embryophyta</taxon>
        <taxon>Tracheophyta</taxon>
        <taxon>Spermatophyta</taxon>
        <taxon>Magnoliopsida</taxon>
        <taxon>eudicotyledons</taxon>
        <taxon>Gunneridae</taxon>
        <taxon>Pentapetalae</taxon>
        <taxon>rosids</taxon>
        <taxon>fabids</taxon>
        <taxon>Malpighiales</taxon>
        <taxon>Euphorbiaceae</taxon>
        <taxon>Crotonoideae</taxon>
        <taxon>Jatropheae</taxon>
        <taxon>Jatropha</taxon>
    </lineage>
</organism>
<name>A0A067KFR0_JATCU</name>
<evidence type="ECO:0000313" key="3">
    <source>
        <dbReference type="Proteomes" id="UP000027138"/>
    </source>
</evidence>
<gene>
    <name evidence="2" type="ORF">JCGZ_16220</name>
</gene>
<dbReference type="Proteomes" id="UP000027138">
    <property type="component" value="Unassembled WGS sequence"/>
</dbReference>
<accession>A0A067KFR0</accession>
<protein>
    <submittedName>
        <fullName evidence="2">Uncharacterized protein</fullName>
    </submittedName>
</protein>
<proteinExistence type="predicted"/>
<evidence type="ECO:0000313" key="2">
    <source>
        <dbReference type="EMBL" id="KDP30664.1"/>
    </source>
</evidence>
<sequence length="107" mass="11775">MEARKFTGKSKRSKGSIDRSCRSKGNSSLPLLRSAEEKDKETVAEPTGKQKKKKPSPARAVVHTGVASNRRRGVRPWLESSGDQSGVVDVVELAGDDARKRETEIER</sequence>